<sequence>MRSVTPKDCSTVLHSPMEPPDPTYTRTLMCWKKRVRSEYIRLQQLKRFQANTAARMFYVENLTKAQERAHLLNEDWKKLRVQPIQMMKPTSGHPFLKKSTVESSFPGFAVQTIFMRSLNTVALVPIMYSWSPLQQNFMVCMFIYGIYIWYMYLFY</sequence>
<reference evidence="2" key="1">
    <citation type="journal article" date="2010" name="Science">
        <title>The genome of the Western clawed frog Xenopus tropicalis.</title>
        <authorList>
            <person name="Hellsten U."/>
            <person name="Harland R.M."/>
            <person name="Gilchrist M.J."/>
            <person name="Hendrix D."/>
            <person name="Jurka J."/>
            <person name="Kapitonov V."/>
            <person name="Ovcharenko I."/>
            <person name="Putnam N.H."/>
            <person name="Shu S."/>
            <person name="Taher L."/>
            <person name="Blitz I.L."/>
            <person name="Blumberg B."/>
            <person name="Dichmann D.S."/>
            <person name="Dubchak I."/>
            <person name="Amaya E."/>
            <person name="Detter J.C."/>
            <person name="Fletcher R."/>
            <person name="Gerhard D.S."/>
            <person name="Goodstein D."/>
            <person name="Graves T."/>
            <person name="Grigoriev I.V."/>
            <person name="Grimwood J."/>
            <person name="Kawashima T."/>
            <person name="Lindquist E."/>
            <person name="Lucas S.M."/>
            <person name="Mead P.E."/>
            <person name="Mitros T."/>
            <person name="Ogino H."/>
            <person name="Ohta Y."/>
            <person name="Poliakov A.V."/>
            <person name="Pollet N."/>
            <person name="Robert J."/>
            <person name="Salamov A."/>
            <person name="Sater A.K."/>
            <person name="Schmutz J."/>
            <person name="Terry A."/>
            <person name="Vize P.D."/>
            <person name="Warren W.C."/>
            <person name="Wells D."/>
            <person name="Wills A."/>
            <person name="Wilson R.K."/>
            <person name="Zimmerman L.B."/>
            <person name="Zorn A.M."/>
            <person name="Grainger R."/>
            <person name="Grammer T."/>
            <person name="Khokha M.K."/>
            <person name="Richardson P.M."/>
            <person name="Rokhsar D.S."/>
        </authorList>
    </citation>
    <scope>NUCLEOTIDE SEQUENCE [LARGE SCALE GENOMIC DNA]</scope>
    <source>
        <strain evidence="2">Nigerian</strain>
    </source>
</reference>
<feature type="transmembrane region" description="Helical" evidence="1">
    <location>
        <begin position="136"/>
        <end position="154"/>
    </location>
</feature>
<keyword evidence="1" id="KW-1133">Transmembrane helix</keyword>
<dbReference type="InterPro" id="IPR045318">
    <property type="entry name" value="EZH1/2-like"/>
</dbReference>
<keyword evidence="1" id="KW-0812">Transmembrane</keyword>
<dbReference type="GO" id="GO:0046976">
    <property type="term" value="F:histone H3K27 methyltransferase activity"/>
    <property type="evidence" value="ECO:0007669"/>
    <property type="project" value="InterPro"/>
</dbReference>
<evidence type="ECO:0000256" key="1">
    <source>
        <dbReference type="SAM" id="Phobius"/>
    </source>
</evidence>
<accession>A0A803K100</accession>
<dbReference type="PANTHER" id="PTHR45747:SF1">
    <property type="entry name" value="HISTONE-LYSINE N-METHYLTRANSFERASE EZH1"/>
    <property type="match status" value="1"/>
</dbReference>
<reference evidence="2" key="2">
    <citation type="submission" date="2021-03" db="UniProtKB">
        <authorList>
            <consortium name="Ensembl"/>
        </authorList>
    </citation>
    <scope>IDENTIFICATION</scope>
</reference>
<name>A0A803K100_XENTR</name>
<dbReference type="InterPro" id="IPR021654">
    <property type="entry name" value="EZH1/EZH2"/>
</dbReference>
<dbReference type="Bgee" id="ENSXETG00000020191">
    <property type="expression patterns" value="Expressed in heart and 12 other cell types or tissues"/>
</dbReference>
<dbReference type="Pfam" id="PF11616">
    <property type="entry name" value="EZH2_WD-Binding"/>
    <property type="match status" value="1"/>
</dbReference>
<dbReference type="Xenbase" id="XB-GENE-1010736">
    <property type="gene designation" value="ezh1"/>
</dbReference>
<organism evidence="2">
    <name type="scientific">Xenopus tropicalis</name>
    <name type="common">Western clawed frog</name>
    <name type="synonym">Silurana tropicalis</name>
    <dbReference type="NCBI Taxonomy" id="8364"/>
    <lineage>
        <taxon>Eukaryota</taxon>
        <taxon>Metazoa</taxon>
        <taxon>Chordata</taxon>
        <taxon>Craniata</taxon>
        <taxon>Vertebrata</taxon>
        <taxon>Euteleostomi</taxon>
        <taxon>Amphibia</taxon>
        <taxon>Batrachia</taxon>
        <taxon>Anura</taxon>
        <taxon>Pipoidea</taxon>
        <taxon>Pipidae</taxon>
        <taxon>Xenopodinae</taxon>
        <taxon>Xenopus</taxon>
        <taxon>Silurana</taxon>
    </lineage>
</organism>
<gene>
    <name evidence="2" type="primary">ezh1</name>
</gene>
<dbReference type="AlphaFoldDB" id="A0A803K100"/>
<keyword evidence="1" id="KW-0472">Membrane</keyword>
<dbReference type="PANTHER" id="PTHR45747">
    <property type="entry name" value="HISTONE-LYSINE N-METHYLTRANSFERASE E(Z)"/>
    <property type="match status" value="1"/>
</dbReference>
<dbReference type="GeneTree" id="ENSGT00940000156604"/>
<protein>
    <submittedName>
        <fullName evidence="2">Enhancer of zeste 1 polycomb repressive complex 2 subunit</fullName>
    </submittedName>
</protein>
<dbReference type="Ensembl" id="ENSXETT00000122362">
    <property type="protein sequence ID" value="ENSXETP00000113977"/>
    <property type="gene ID" value="ENSXETG00000020191"/>
</dbReference>
<proteinExistence type="predicted"/>
<evidence type="ECO:0000313" key="2">
    <source>
        <dbReference type="Ensembl" id="ENSXETP00000113977"/>
    </source>
</evidence>